<accession>A0A0A9UBS5</accession>
<evidence type="ECO:0000313" key="1">
    <source>
        <dbReference type="EMBL" id="JAD17269.1"/>
    </source>
</evidence>
<name>A0A0A9UBS5_ARUDO</name>
<dbReference type="EMBL" id="GBRH01280626">
    <property type="protein sequence ID" value="JAD17269.1"/>
    <property type="molecule type" value="Transcribed_RNA"/>
</dbReference>
<reference evidence="1" key="1">
    <citation type="submission" date="2014-09" db="EMBL/GenBank/DDBJ databases">
        <authorList>
            <person name="Magalhaes I.L.F."/>
            <person name="Oliveira U."/>
            <person name="Santos F.R."/>
            <person name="Vidigal T.H.D.A."/>
            <person name="Brescovit A.D."/>
            <person name="Santos A.J."/>
        </authorList>
    </citation>
    <scope>NUCLEOTIDE SEQUENCE</scope>
    <source>
        <tissue evidence="1">Shoot tissue taken approximately 20 cm above the soil surface</tissue>
    </source>
</reference>
<organism evidence="1">
    <name type="scientific">Arundo donax</name>
    <name type="common">Giant reed</name>
    <name type="synonym">Donax arundinaceus</name>
    <dbReference type="NCBI Taxonomy" id="35708"/>
    <lineage>
        <taxon>Eukaryota</taxon>
        <taxon>Viridiplantae</taxon>
        <taxon>Streptophyta</taxon>
        <taxon>Embryophyta</taxon>
        <taxon>Tracheophyta</taxon>
        <taxon>Spermatophyta</taxon>
        <taxon>Magnoliopsida</taxon>
        <taxon>Liliopsida</taxon>
        <taxon>Poales</taxon>
        <taxon>Poaceae</taxon>
        <taxon>PACMAD clade</taxon>
        <taxon>Arundinoideae</taxon>
        <taxon>Arundineae</taxon>
        <taxon>Arundo</taxon>
    </lineage>
</organism>
<dbReference type="AlphaFoldDB" id="A0A0A9UBS5"/>
<sequence>MCLLCSWKTWFLLRAIAALLSIFSSNGSASLSCNSPSSRASHTP</sequence>
<reference evidence="1" key="2">
    <citation type="journal article" date="2015" name="Data Brief">
        <title>Shoot transcriptome of the giant reed, Arundo donax.</title>
        <authorList>
            <person name="Barrero R.A."/>
            <person name="Guerrero F.D."/>
            <person name="Moolhuijzen P."/>
            <person name="Goolsby J.A."/>
            <person name="Tidwell J."/>
            <person name="Bellgard S.E."/>
            <person name="Bellgard M.I."/>
        </authorList>
    </citation>
    <scope>NUCLEOTIDE SEQUENCE</scope>
    <source>
        <tissue evidence="1">Shoot tissue taken approximately 20 cm above the soil surface</tissue>
    </source>
</reference>
<proteinExistence type="predicted"/>
<protein>
    <submittedName>
        <fullName evidence="1">Uncharacterized protein</fullName>
    </submittedName>
</protein>